<organism evidence="7">
    <name type="scientific">Timema californicum</name>
    <name type="common">California timema</name>
    <name type="synonym">Walking stick</name>
    <dbReference type="NCBI Taxonomy" id="61474"/>
    <lineage>
        <taxon>Eukaryota</taxon>
        <taxon>Metazoa</taxon>
        <taxon>Ecdysozoa</taxon>
        <taxon>Arthropoda</taxon>
        <taxon>Hexapoda</taxon>
        <taxon>Insecta</taxon>
        <taxon>Pterygota</taxon>
        <taxon>Neoptera</taxon>
        <taxon>Polyneoptera</taxon>
        <taxon>Phasmatodea</taxon>
        <taxon>Timematodea</taxon>
        <taxon>Timematoidea</taxon>
        <taxon>Timematidae</taxon>
        <taxon>Timema</taxon>
    </lineage>
</organism>
<evidence type="ECO:0000259" key="6">
    <source>
        <dbReference type="PROSITE" id="PS50011"/>
    </source>
</evidence>
<keyword evidence="3 4" id="KW-0067">ATP-binding</keyword>
<dbReference type="GO" id="GO:0005524">
    <property type="term" value="F:ATP binding"/>
    <property type="evidence" value="ECO:0007669"/>
    <property type="project" value="UniProtKB-UniRule"/>
</dbReference>
<feature type="region of interest" description="Disordered" evidence="5">
    <location>
        <begin position="580"/>
        <end position="599"/>
    </location>
</feature>
<evidence type="ECO:0000256" key="3">
    <source>
        <dbReference type="ARBA" id="ARBA00022840"/>
    </source>
</evidence>
<feature type="region of interest" description="Disordered" evidence="5">
    <location>
        <begin position="486"/>
        <end position="518"/>
    </location>
</feature>
<feature type="region of interest" description="Disordered" evidence="5">
    <location>
        <begin position="354"/>
        <end position="397"/>
    </location>
</feature>
<evidence type="ECO:0000313" key="7">
    <source>
        <dbReference type="EMBL" id="CAD7574319.1"/>
    </source>
</evidence>
<dbReference type="InterPro" id="IPR008271">
    <property type="entry name" value="Ser/Thr_kinase_AS"/>
</dbReference>
<dbReference type="PANTHER" id="PTHR11909">
    <property type="entry name" value="CASEIN KINASE-RELATED"/>
    <property type="match status" value="1"/>
</dbReference>
<feature type="domain" description="Protein kinase" evidence="6">
    <location>
        <begin position="51"/>
        <end position="332"/>
    </location>
</feature>
<dbReference type="PROSITE" id="PS00108">
    <property type="entry name" value="PROTEIN_KINASE_ST"/>
    <property type="match status" value="1"/>
</dbReference>
<evidence type="ECO:0000256" key="2">
    <source>
        <dbReference type="ARBA" id="ARBA00022741"/>
    </source>
</evidence>
<proteinExistence type="predicted"/>
<evidence type="ECO:0000256" key="1">
    <source>
        <dbReference type="ARBA" id="ARBA00012513"/>
    </source>
</evidence>
<dbReference type="Gene3D" id="1.10.510.10">
    <property type="entry name" value="Transferase(Phosphotransferase) domain 1"/>
    <property type="match status" value="1"/>
</dbReference>
<evidence type="ECO:0000256" key="5">
    <source>
        <dbReference type="SAM" id="MobiDB-lite"/>
    </source>
</evidence>
<feature type="binding site" evidence="4">
    <location>
        <position position="84"/>
    </location>
    <ligand>
        <name>ATP</name>
        <dbReference type="ChEBI" id="CHEBI:30616"/>
    </ligand>
</feature>
<protein>
    <recommendedName>
        <fullName evidence="1">non-specific serine/threonine protein kinase</fullName>
        <ecNumber evidence="1">2.7.11.1</ecNumber>
    </recommendedName>
</protein>
<gene>
    <name evidence="7" type="ORF">TCMB3V08_LOCUS6936</name>
</gene>
<evidence type="ECO:0000256" key="4">
    <source>
        <dbReference type="PROSITE-ProRule" id="PRU10141"/>
    </source>
</evidence>
<dbReference type="InterPro" id="IPR017441">
    <property type="entry name" value="Protein_kinase_ATP_BS"/>
</dbReference>
<dbReference type="EC" id="2.7.11.1" evidence="1"/>
<feature type="compositionally biased region" description="Basic residues" evidence="5">
    <location>
        <begin position="386"/>
        <end position="397"/>
    </location>
</feature>
<accession>A0A7R9P8W1</accession>
<sequence>MRLVKMSGKKSVTAAKTVGKVARKPTKSKKYKFPEQIPLGEIITDIHKRSWKIGPSIGTGGFGEIYSATEVTPSCAKSLPYVIKIEPHENGPLFVEIHVYQKIAKPADIDEWMKARKLKSLGMPRFVASGSHSSGGHKYRFMVMERFGQDLDSLLAKGGKTFPLPAVLRIARQVLDVLEYMHSKAYVHADIKAANLLLGHLKGSENQVYLVDFGMASRQSADCKNNPKKAHNGTIEFLSRDSHAGVMSYRGDLEILAYNMLYWLTGRLPWLHAIKDCRKVEELKRRFMDDIPGLMKDCFKGPAPDSLVKFFKYVSQLEFGADIDYVKCNAFFVEGLRACGSPVDGKLDLYNARQVSPLKSPRRSTPRKTGPMQHFGDTSDSEPKSKRVAKSKHAAKKVVGKTQTMALQMEELTNKGIDEDVENDTIQDYPDNSHVSKPQTKQTTKIRPAAKNKGVAKPRSRAFGTVESVSEHAGHSLSNGVEVIDNIQDPDTENPLNKGPSSVSSGVRGGRPRTLSSKRYSIKPENILAHSTRSGVHKDGGQASKRRSSFGVVAKKIVRKSTLFKSVLSPLRENKRSWRDCPTMASSRGPPQDSVNTVTSTRRRKVMAISEIPLKVEPRRFLNICNGVVTCYDLDCVSIGDICEELSPQHVTEVYRIAREEYVSSQTPVFQTSYSQIVSQNINCPNCHCAVNLAETSTRLVPLVSTRDIYSDNAPTKVAPKFLQGVELSPRSSPPPVPTRNSRGRCRTAQTRLWDEWRYSASDVVFDCCAHAHIGGVGRKVGLPVRESTVALAVPALAISLICLSLEAISSTVQRPIASFPRSTMRVWKTVLINDMLEAGKEELKLAKENGDEYKTGIPL</sequence>
<dbReference type="PROSITE" id="PS00107">
    <property type="entry name" value="PROTEIN_KINASE_ATP"/>
    <property type="match status" value="1"/>
</dbReference>
<dbReference type="SUPFAM" id="SSF56112">
    <property type="entry name" value="Protein kinase-like (PK-like)"/>
    <property type="match status" value="1"/>
</dbReference>
<dbReference type="SMART" id="SM00220">
    <property type="entry name" value="S_TKc"/>
    <property type="match status" value="1"/>
</dbReference>
<feature type="region of interest" description="Disordered" evidence="5">
    <location>
        <begin position="420"/>
        <end position="461"/>
    </location>
</feature>
<reference evidence="7" key="1">
    <citation type="submission" date="2020-11" db="EMBL/GenBank/DDBJ databases">
        <authorList>
            <person name="Tran Van P."/>
        </authorList>
    </citation>
    <scope>NUCLEOTIDE SEQUENCE</scope>
</reference>
<dbReference type="InterPro" id="IPR050235">
    <property type="entry name" value="CK1_Ser-Thr_kinase"/>
</dbReference>
<dbReference type="EMBL" id="OE182276">
    <property type="protein sequence ID" value="CAD7574319.1"/>
    <property type="molecule type" value="Genomic_DNA"/>
</dbReference>
<dbReference type="Pfam" id="PF00069">
    <property type="entry name" value="Pkinase"/>
    <property type="match status" value="1"/>
</dbReference>
<feature type="compositionally biased region" description="Basic residues" evidence="5">
    <location>
        <begin position="448"/>
        <end position="460"/>
    </location>
</feature>
<dbReference type="PROSITE" id="PS50011">
    <property type="entry name" value="PROTEIN_KINASE_DOM"/>
    <property type="match status" value="1"/>
</dbReference>
<dbReference type="AlphaFoldDB" id="A0A7R9P8W1"/>
<keyword evidence="2 4" id="KW-0547">Nucleotide-binding</keyword>
<dbReference type="InterPro" id="IPR000719">
    <property type="entry name" value="Prot_kinase_dom"/>
</dbReference>
<dbReference type="GO" id="GO:0004674">
    <property type="term" value="F:protein serine/threonine kinase activity"/>
    <property type="evidence" value="ECO:0007669"/>
    <property type="project" value="UniProtKB-EC"/>
</dbReference>
<dbReference type="InterPro" id="IPR011009">
    <property type="entry name" value="Kinase-like_dom_sf"/>
</dbReference>
<feature type="compositionally biased region" description="Polar residues" evidence="5">
    <location>
        <begin position="433"/>
        <end position="445"/>
    </location>
</feature>
<name>A0A7R9P8W1_TIMCA</name>